<dbReference type="GO" id="GO:0005886">
    <property type="term" value="C:plasma membrane"/>
    <property type="evidence" value="ECO:0007669"/>
    <property type="project" value="UniProtKB-SubCell"/>
</dbReference>
<geneLocation type="plasmid" evidence="5">
    <name>cbm2636_mp</name>
</geneLocation>
<keyword evidence="2" id="KW-0449">Lipoprotein</keyword>
<keyword evidence="2" id="KW-0564">Palmitate</keyword>
<feature type="compositionally biased region" description="Low complexity" evidence="3">
    <location>
        <begin position="56"/>
        <end position="69"/>
    </location>
</feature>
<dbReference type="Gene3D" id="1.20.1600.10">
    <property type="entry name" value="Outer membrane efflux proteins (OEP)"/>
    <property type="match status" value="1"/>
</dbReference>
<evidence type="ECO:0000256" key="1">
    <source>
        <dbReference type="ARBA" id="ARBA00007613"/>
    </source>
</evidence>
<dbReference type="PANTHER" id="PTHR30203:SF32">
    <property type="entry name" value="CATION EFFLUX SYSTEM PROTEIN CUSC"/>
    <property type="match status" value="1"/>
</dbReference>
<keyword evidence="2" id="KW-0732">Signal</keyword>
<dbReference type="RefSeq" id="WP_115712693.1">
    <property type="nucleotide sequence ID" value="NZ_LT984814.1"/>
</dbReference>
<dbReference type="AlphaFoldDB" id="A0A9Q7XU76"/>
<feature type="region of interest" description="Disordered" evidence="3">
    <location>
        <begin position="567"/>
        <end position="619"/>
    </location>
</feature>
<evidence type="ECO:0000256" key="2">
    <source>
        <dbReference type="RuleBase" id="RU362097"/>
    </source>
</evidence>
<protein>
    <submittedName>
        <fullName evidence="4">Outer membrane protein, multidrug efflux system</fullName>
    </submittedName>
</protein>
<dbReference type="EMBL" id="LT984814">
    <property type="protein sequence ID" value="SPD67165.1"/>
    <property type="molecule type" value="Genomic_DNA"/>
</dbReference>
<keyword evidence="2" id="KW-1134">Transmembrane beta strand</keyword>
<keyword evidence="2" id="KW-0812">Transmembrane</keyword>
<dbReference type="InterPro" id="IPR010131">
    <property type="entry name" value="MdtP/NodT-like"/>
</dbReference>
<dbReference type="InterPro" id="IPR003423">
    <property type="entry name" value="OMP_efflux"/>
</dbReference>
<dbReference type="PROSITE" id="PS51257">
    <property type="entry name" value="PROKAR_LIPOPROTEIN"/>
    <property type="match status" value="1"/>
</dbReference>
<comment type="subcellular location">
    <subcellularLocation>
        <location evidence="2">Cell membrane</location>
        <topology evidence="2">Lipid-anchor</topology>
    </subcellularLocation>
</comment>
<keyword evidence="4" id="KW-0614">Plasmid</keyword>
<proteinExistence type="inferred from homology"/>
<feature type="chain" id="PRO_5040533152" evidence="2">
    <location>
        <begin position="29"/>
        <end position="619"/>
    </location>
</feature>
<feature type="region of interest" description="Disordered" evidence="3">
    <location>
        <begin position="56"/>
        <end position="82"/>
    </location>
</feature>
<evidence type="ECO:0000313" key="5">
    <source>
        <dbReference type="Proteomes" id="UP000254259"/>
    </source>
</evidence>
<dbReference type="PANTHER" id="PTHR30203">
    <property type="entry name" value="OUTER MEMBRANE CATION EFFLUX PROTEIN"/>
    <property type="match status" value="1"/>
</dbReference>
<name>A0A9Q7XU76_9BURK</name>
<comment type="similarity">
    <text evidence="1 2">Belongs to the outer membrane factor (OMF) (TC 1.B.17) family.</text>
</comment>
<gene>
    <name evidence="4" type="ORF">CBM2636_MP20015</name>
</gene>
<dbReference type="Gene3D" id="2.20.200.10">
    <property type="entry name" value="Outer membrane efflux proteins (OEP)"/>
    <property type="match status" value="1"/>
</dbReference>
<dbReference type="Proteomes" id="UP000254259">
    <property type="component" value="Plasmid CBM2636_mp"/>
</dbReference>
<feature type="signal peptide" evidence="2">
    <location>
        <begin position="1"/>
        <end position="28"/>
    </location>
</feature>
<dbReference type="GO" id="GO:0015562">
    <property type="term" value="F:efflux transmembrane transporter activity"/>
    <property type="evidence" value="ECO:0007669"/>
    <property type="project" value="InterPro"/>
</dbReference>
<evidence type="ECO:0000313" key="4">
    <source>
        <dbReference type="EMBL" id="SPD67165.1"/>
    </source>
</evidence>
<organism evidence="4 5">
    <name type="scientific">Cupriavidus taiwanensis</name>
    <dbReference type="NCBI Taxonomy" id="164546"/>
    <lineage>
        <taxon>Bacteria</taxon>
        <taxon>Pseudomonadati</taxon>
        <taxon>Pseudomonadota</taxon>
        <taxon>Betaproteobacteria</taxon>
        <taxon>Burkholderiales</taxon>
        <taxon>Burkholderiaceae</taxon>
        <taxon>Cupriavidus</taxon>
    </lineage>
</organism>
<dbReference type="NCBIfam" id="TIGR01845">
    <property type="entry name" value="outer_NodT"/>
    <property type="match status" value="1"/>
</dbReference>
<reference evidence="4 5" key="1">
    <citation type="submission" date="2018-01" db="EMBL/GenBank/DDBJ databases">
        <authorList>
            <person name="Clerissi C."/>
        </authorList>
    </citation>
    <scope>NUCLEOTIDE SEQUENCE [LARGE SCALE GENOMIC DNA]</scope>
    <source>
        <strain evidence="4">Cupriavidus taiwanensis SWF 66322</strain>
        <plasmid evidence="5">cbm2636_mp</plasmid>
    </source>
</reference>
<keyword evidence="2" id="KW-0472">Membrane</keyword>
<accession>A0A9Q7XU76</accession>
<evidence type="ECO:0000256" key="3">
    <source>
        <dbReference type="SAM" id="MobiDB-lite"/>
    </source>
</evidence>
<dbReference type="Pfam" id="PF02321">
    <property type="entry name" value="OEP"/>
    <property type="match status" value="2"/>
</dbReference>
<dbReference type="SUPFAM" id="SSF56954">
    <property type="entry name" value="Outer membrane efflux proteins (OEP)"/>
    <property type="match status" value="1"/>
</dbReference>
<sequence length="619" mass="65997">MRSLPRTRRRAPLPPRLLLPGALVLALAACTLEPQYQRPEAPIPSAWPDGAAYRTAQAKPANGAAQPGQPAQPPGPSAADLGWRDVFVDPQLRQLIELALANNRDLRMATLAIDEARALYQIQRAAQFPTVEGNAGMVSQRLPQRLRAAGQSPQITTYNAGIGLTAFELDFFGRVRSLKHAALEEYMATEEARRSAQISLVAEVASAYLTLRADRALLQLSQNTLKTQQDAAEMVRRGHQVGAMAQLDQHRAQTQVQTAQVGVEQYTRQVAQDENALALLIGGPLPKSVTDAGAAPANPNAPAPDPLDARMLMREFPEGLPSSVLVRRPDILDAEHRLKAANANIGAARAAFFPRISLTGALGVASSSLAGLFSGGMAWVFAPQLTVPIFDAGRNRAGLDAANVRKDINVANYEKTIQTAFREVADSMAARATYERQVQAQEALVREGSETRRLSEMRFKNGVDDYFGVFDAQRELYTAQQALITYKLAGLTSRVSLYKALGGGWREVTEAAPVANGAPAAGPQAAVRPQAVAQPQAVARPQAVAQPQAVARPQAVAQPQAITQQQAIAQPQAVAQQQPVAQPQAVAQQQPVAQPQPAAQAPAPAPATVQPAAAATAPR</sequence>